<protein>
    <submittedName>
        <fullName evidence="1">Uncharacterized protein</fullName>
    </submittedName>
</protein>
<evidence type="ECO:0000313" key="1">
    <source>
        <dbReference type="EMBL" id="SFQ00791.1"/>
    </source>
</evidence>
<keyword evidence="2" id="KW-1185">Reference proteome</keyword>
<gene>
    <name evidence="1" type="ORF">SAMN04515674_108134</name>
</gene>
<accession>A0A1I5UZY2</accession>
<reference evidence="1 2" key="1">
    <citation type="submission" date="2016-10" db="EMBL/GenBank/DDBJ databases">
        <authorList>
            <person name="de Groot N.N."/>
        </authorList>
    </citation>
    <scope>NUCLEOTIDE SEQUENCE [LARGE SCALE GENOMIC DNA]</scope>
    <source>
        <strain evidence="2">E92,LMG 26720,CCM 7988</strain>
    </source>
</reference>
<dbReference type="Proteomes" id="UP000199306">
    <property type="component" value="Unassembled WGS sequence"/>
</dbReference>
<proteinExistence type="predicted"/>
<dbReference type="EMBL" id="FOXH01000008">
    <property type="protein sequence ID" value="SFQ00791.1"/>
    <property type="molecule type" value="Genomic_DNA"/>
</dbReference>
<name>A0A1I5UZY2_9BACT</name>
<sequence>MCAKYLKLFSNQSFEIGVFQEIKQTKTRMKKLVLSIFAAALLFSCKDDKNNTNPQLSLNDTFEKSAEGWVGDFADYPVGQETFYELKFSHEKLPLPLDTLKKAIRISGNNHSDDLFMFMKKKVSGLKPNQAYAASFEVSFASNAAKNQMGVGGAPGESVYFGIGMTSIEPKKVVDSVSKHYTMNIKKMQQAGSGDDMKVIGNVANGTDSNKYVVVKRTGEFIGKSDAKGEMWLIVGTDSGFEATTTLYYTGVKAVFTEVKAN</sequence>
<organism evidence="1 2">
    <name type="scientific">Pseudarcicella hirudinis</name>
    <dbReference type="NCBI Taxonomy" id="1079859"/>
    <lineage>
        <taxon>Bacteria</taxon>
        <taxon>Pseudomonadati</taxon>
        <taxon>Bacteroidota</taxon>
        <taxon>Cytophagia</taxon>
        <taxon>Cytophagales</taxon>
        <taxon>Flectobacillaceae</taxon>
        <taxon>Pseudarcicella</taxon>
    </lineage>
</organism>
<evidence type="ECO:0000313" key="2">
    <source>
        <dbReference type="Proteomes" id="UP000199306"/>
    </source>
</evidence>
<dbReference type="AlphaFoldDB" id="A0A1I5UZY2"/>